<proteinExistence type="predicted"/>
<dbReference type="RefSeq" id="WP_193953138.1">
    <property type="nucleotide sequence ID" value="NZ_JADEYS010000008.1"/>
</dbReference>
<dbReference type="InterPro" id="IPR001763">
    <property type="entry name" value="Rhodanese-like_dom"/>
</dbReference>
<dbReference type="Pfam" id="PF00581">
    <property type="entry name" value="Rhodanese"/>
    <property type="match status" value="1"/>
</dbReference>
<accession>A0A8J7FJY8</accession>
<evidence type="ECO:0000313" key="3">
    <source>
        <dbReference type="Proteomes" id="UP000640333"/>
    </source>
</evidence>
<dbReference type="Proteomes" id="UP000640333">
    <property type="component" value="Unassembled WGS sequence"/>
</dbReference>
<comment type="caution">
    <text evidence="2">The sequence shown here is derived from an EMBL/GenBank/DDBJ whole genome shotgun (WGS) entry which is preliminary data.</text>
</comment>
<dbReference type="InterPro" id="IPR036873">
    <property type="entry name" value="Rhodanese-like_dom_sf"/>
</dbReference>
<dbReference type="CDD" id="cd01447">
    <property type="entry name" value="Polysulfide_ST"/>
    <property type="match status" value="1"/>
</dbReference>
<protein>
    <submittedName>
        <fullName evidence="2">Rhodanese-like domain-containing protein</fullName>
    </submittedName>
</protein>
<feature type="domain" description="Rhodanese" evidence="1">
    <location>
        <begin position="32"/>
        <end position="129"/>
    </location>
</feature>
<evidence type="ECO:0000259" key="1">
    <source>
        <dbReference type="PROSITE" id="PS50206"/>
    </source>
</evidence>
<sequence length="131" mass="14675">MSNITKGIYQLVEEANQIVDEITVCEALDLYKQEGVQFVDIRDIRELDREGRIPGAYHCPRGMLEFWIDPESPYAKGIFQKDLTFVLFCAGGLRSALAGRAIVEMGLSKVKHIHGGFGAWREADGAIQMKD</sequence>
<keyword evidence="3" id="KW-1185">Reference proteome</keyword>
<gene>
    <name evidence="2" type="ORF">IOQ59_09985</name>
</gene>
<name>A0A8J7FJY8_9GAMM</name>
<reference evidence="2" key="1">
    <citation type="submission" date="2020-10" db="EMBL/GenBank/DDBJ databases">
        <title>Bacterium isolated from coastal waters sediment.</title>
        <authorList>
            <person name="Chen R.-J."/>
            <person name="Lu D.-C."/>
            <person name="Zhu K.-L."/>
            <person name="Du Z.-J."/>
        </authorList>
    </citation>
    <scope>NUCLEOTIDE SEQUENCE</scope>
    <source>
        <strain evidence="2">N1Y112</strain>
    </source>
</reference>
<dbReference type="Gene3D" id="3.40.250.10">
    <property type="entry name" value="Rhodanese-like domain"/>
    <property type="match status" value="1"/>
</dbReference>
<evidence type="ECO:0000313" key="2">
    <source>
        <dbReference type="EMBL" id="MBE9397588.1"/>
    </source>
</evidence>
<dbReference type="EMBL" id="JADEYS010000008">
    <property type="protein sequence ID" value="MBE9397588.1"/>
    <property type="molecule type" value="Genomic_DNA"/>
</dbReference>
<dbReference type="PANTHER" id="PTHR43031:SF16">
    <property type="entry name" value="OXIDOREDUCTASE"/>
    <property type="match status" value="1"/>
</dbReference>
<dbReference type="PANTHER" id="PTHR43031">
    <property type="entry name" value="FAD-DEPENDENT OXIDOREDUCTASE"/>
    <property type="match status" value="1"/>
</dbReference>
<dbReference type="SUPFAM" id="SSF52821">
    <property type="entry name" value="Rhodanese/Cell cycle control phosphatase"/>
    <property type="match status" value="1"/>
</dbReference>
<dbReference type="AlphaFoldDB" id="A0A8J7FJY8"/>
<organism evidence="2 3">
    <name type="scientific">Pontibacterium sinense</name>
    <dbReference type="NCBI Taxonomy" id="2781979"/>
    <lineage>
        <taxon>Bacteria</taxon>
        <taxon>Pseudomonadati</taxon>
        <taxon>Pseudomonadota</taxon>
        <taxon>Gammaproteobacteria</taxon>
        <taxon>Oceanospirillales</taxon>
        <taxon>Oceanospirillaceae</taxon>
        <taxon>Pontibacterium</taxon>
    </lineage>
</organism>
<dbReference type="PROSITE" id="PS50206">
    <property type="entry name" value="RHODANESE_3"/>
    <property type="match status" value="1"/>
</dbReference>
<dbReference type="SMART" id="SM00450">
    <property type="entry name" value="RHOD"/>
    <property type="match status" value="1"/>
</dbReference>
<dbReference type="InterPro" id="IPR050229">
    <property type="entry name" value="GlpE_sulfurtransferase"/>
</dbReference>